<evidence type="ECO:0000313" key="12">
    <source>
        <dbReference type="Proteomes" id="UP000705508"/>
    </source>
</evidence>
<proteinExistence type="predicted"/>
<feature type="domain" description="Aspartate/glutamate/uridylate kinase" evidence="10">
    <location>
        <begin position="106"/>
        <end position="204"/>
    </location>
</feature>
<comment type="caution">
    <text evidence="11">The sequence shown here is derived from an EMBL/GenBank/DDBJ whole genome shotgun (WGS) entry which is preliminary data.</text>
</comment>
<evidence type="ECO:0000256" key="5">
    <source>
        <dbReference type="ARBA" id="ARBA00022679"/>
    </source>
</evidence>
<evidence type="ECO:0000256" key="6">
    <source>
        <dbReference type="ARBA" id="ARBA00022741"/>
    </source>
</evidence>
<dbReference type="GO" id="GO:0006526">
    <property type="term" value="P:L-arginine biosynthetic process"/>
    <property type="evidence" value="ECO:0007669"/>
    <property type="project" value="UniProtKB-KW"/>
</dbReference>
<evidence type="ECO:0000256" key="1">
    <source>
        <dbReference type="ARBA" id="ARBA00004828"/>
    </source>
</evidence>
<evidence type="ECO:0000256" key="2">
    <source>
        <dbReference type="ARBA" id="ARBA00013065"/>
    </source>
</evidence>
<dbReference type="EC" id="2.7.2.8" evidence="2"/>
<organism evidence="11 12">
    <name type="scientific">Mordavella massiliensis</name>
    <dbReference type="NCBI Taxonomy" id="1871024"/>
    <lineage>
        <taxon>Bacteria</taxon>
        <taxon>Bacillati</taxon>
        <taxon>Bacillota</taxon>
        <taxon>Clostridia</taxon>
        <taxon>Eubacteriales</taxon>
        <taxon>Clostridiaceae</taxon>
        <taxon>Mordavella</taxon>
    </lineage>
</organism>
<evidence type="ECO:0000256" key="8">
    <source>
        <dbReference type="ARBA" id="ARBA00022840"/>
    </source>
</evidence>
<dbReference type="Pfam" id="PF00696">
    <property type="entry name" value="AA_kinase"/>
    <property type="match status" value="1"/>
</dbReference>
<dbReference type="PIRSF" id="PIRSF000728">
    <property type="entry name" value="NAGK"/>
    <property type="match status" value="1"/>
</dbReference>
<keyword evidence="8" id="KW-0067">ATP-binding</keyword>
<dbReference type="SUPFAM" id="SSF53633">
    <property type="entry name" value="Carbamate kinase-like"/>
    <property type="match status" value="1"/>
</dbReference>
<comment type="catalytic activity">
    <reaction evidence="9">
        <text>N-acetyl-L-glutamate + ATP = N-acetyl-L-glutamyl 5-phosphate + ADP</text>
        <dbReference type="Rhea" id="RHEA:14629"/>
        <dbReference type="ChEBI" id="CHEBI:30616"/>
        <dbReference type="ChEBI" id="CHEBI:44337"/>
        <dbReference type="ChEBI" id="CHEBI:57936"/>
        <dbReference type="ChEBI" id="CHEBI:456216"/>
        <dbReference type="EC" id="2.7.2.8"/>
    </reaction>
</comment>
<name>A0A938XA94_9CLOT</name>
<dbReference type="Proteomes" id="UP000705508">
    <property type="component" value="Unassembled WGS sequence"/>
</dbReference>
<keyword evidence="6" id="KW-0547">Nucleotide-binding</keyword>
<evidence type="ECO:0000313" key="11">
    <source>
        <dbReference type="EMBL" id="MBM6948104.1"/>
    </source>
</evidence>
<evidence type="ECO:0000259" key="10">
    <source>
        <dbReference type="Pfam" id="PF00696"/>
    </source>
</evidence>
<keyword evidence="7 11" id="KW-0418">Kinase</keyword>
<gene>
    <name evidence="11" type="ORF">H6A20_05430</name>
</gene>
<dbReference type="AlphaFoldDB" id="A0A938XA94"/>
<dbReference type="Gene3D" id="3.40.1160.10">
    <property type="entry name" value="Acetylglutamate kinase-like"/>
    <property type="match status" value="2"/>
</dbReference>
<evidence type="ECO:0000256" key="4">
    <source>
        <dbReference type="ARBA" id="ARBA00022605"/>
    </source>
</evidence>
<dbReference type="InterPro" id="IPR036393">
    <property type="entry name" value="AceGlu_kinase-like_sf"/>
</dbReference>
<dbReference type="RefSeq" id="WP_204906126.1">
    <property type="nucleotide sequence ID" value="NZ_JACJKS010000005.1"/>
</dbReference>
<comment type="pathway">
    <text evidence="1">Amino-acid biosynthesis; L-arginine biosynthesis; N(2)-acetyl-L-ornithine from L-glutamate: step 2/4.</text>
</comment>
<accession>A0A938XA94</accession>
<dbReference type="GO" id="GO:0003991">
    <property type="term" value="F:acetylglutamate kinase activity"/>
    <property type="evidence" value="ECO:0007669"/>
    <property type="project" value="UniProtKB-EC"/>
</dbReference>
<keyword evidence="3" id="KW-0055">Arginine biosynthesis</keyword>
<dbReference type="EMBL" id="JACJKS010000005">
    <property type="protein sequence ID" value="MBM6948104.1"/>
    <property type="molecule type" value="Genomic_DNA"/>
</dbReference>
<reference evidence="11" key="1">
    <citation type="submission" date="2020-08" db="EMBL/GenBank/DDBJ databases">
        <authorList>
            <person name="Cejkova D."/>
            <person name="Kubasova T."/>
            <person name="Jahodarova E."/>
            <person name="Rychlik I."/>
        </authorList>
    </citation>
    <scope>NUCLEOTIDE SEQUENCE</scope>
    <source>
        <strain evidence="11">An582</strain>
    </source>
</reference>
<evidence type="ECO:0000256" key="9">
    <source>
        <dbReference type="ARBA" id="ARBA00048141"/>
    </source>
</evidence>
<dbReference type="GO" id="GO:0005737">
    <property type="term" value="C:cytoplasm"/>
    <property type="evidence" value="ECO:0007669"/>
    <property type="project" value="InterPro"/>
</dbReference>
<dbReference type="InterPro" id="IPR001048">
    <property type="entry name" value="Asp/Glu/Uridylate_kinase"/>
</dbReference>
<evidence type="ECO:0000256" key="3">
    <source>
        <dbReference type="ARBA" id="ARBA00022571"/>
    </source>
</evidence>
<dbReference type="PANTHER" id="PTHR23342">
    <property type="entry name" value="N-ACETYLGLUTAMATE SYNTHASE"/>
    <property type="match status" value="1"/>
</dbReference>
<protein>
    <recommendedName>
        <fullName evidence="2">acetylglutamate kinase</fullName>
        <ecNumber evidence="2">2.7.2.8</ecNumber>
    </recommendedName>
</protein>
<reference evidence="11" key="2">
    <citation type="journal article" date="2021" name="Sci. Rep.">
        <title>The distribution of antibiotic resistance genes in chicken gut microbiota commensals.</title>
        <authorList>
            <person name="Juricova H."/>
            <person name="Matiasovicova J."/>
            <person name="Kubasova T."/>
            <person name="Cejkova D."/>
            <person name="Rychlik I."/>
        </authorList>
    </citation>
    <scope>NUCLEOTIDE SEQUENCE</scope>
    <source>
        <strain evidence="11">An582</strain>
    </source>
</reference>
<keyword evidence="5" id="KW-0808">Transferase</keyword>
<sequence length="250" mass="28122">MDQKILEMVEKKAEVLTDALPYIRDFNRQVAVIEYGCRKYMSPVGEQELMRDIALLKTVGMKPVVVHGAPMGVDKFRENKRIAKLLELCGTKAVGICGMDMETPSIMLDNGYIPVIMPNDIDTEHLQIDPINAALDVAVGLHADKLVYLSSHRGIWQDEARTKVYSHLTVAQVQKMLEEGKVTEGVLSRVRKGLEAIDRGVERVNLLDGRMEHALLLEFFSVAGVGTVMIRDEESLYARERGREKQEQTL</sequence>
<evidence type="ECO:0000256" key="7">
    <source>
        <dbReference type="ARBA" id="ARBA00022777"/>
    </source>
</evidence>
<keyword evidence="4" id="KW-0028">Amino-acid biosynthesis</keyword>
<dbReference type="PANTHER" id="PTHR23342:SF0">
    <property type="entry name" value="N-ACETYLGLUTAMATE SYNTHASE, MITOCHONDRIAL"/>
    <property type="match status" value="1"/>
</dbReference>
<dbReference type="InterPro" id="IPR004662">
    <property type="entry name" value="AcgluKinase_fam"/>
</dbReference>
<dbReference type="GO" id="GO:0005524">
    <property type="term" value="F:ATP binding"/>
    <property type="evidence" value="ECO:0007669"/>
    <property type="project" value="UniProtKB-KW"/>
</dbReference>